<evidence type="ECO:0000313" key="4">
    <source>
        <dbReference type="EMBL" id="WHO15214.1"/>
    </source>
</evidence>
<dbReference type="SUPFAM" id="SSF54001">
    <property type="entry name" value="Cysteine proteinases"/>
    <property type="match status" value="1"/>
</dbReference>
<reference evidence="4 6" key="2">
    <citation type="journal article" date="2020" name="Vet. Res.">
        <title>Phylogenomic analysis of Mycoplasma bovis from Belgian veal, dairy and beef herds.</title>
        <authorList>
            <person name="Bokma J."/>
            <person name="Vereecke N."/>
            <person name="De Bleecker K."/>
            <person name="Callens J."/>
            <person name="Ribbens S."/>
            <person name="Nauwynck H."/>
            <person name="Haesebrouck F."/>
            <person name="Theuns S."/>
            <person name="Boyen F."/>
            <person name="Pardon B."/>
        </authorList>
    </citation>
    <scope>NUCLEOTIDE SEQUENCE [LARGE SCALE GENOMIC DNA]</scope>
    <source>
        <strain evidence="4 6">Mb222</strain>
    </source>
</reference>
<accession>A0A2N8U3F2</accession>
<dbReference type="GO" id="GO:0008234">
    <property type="term" value="F:cysteine-type peptidase activity"/>
    <property type="evidence" value="ECO:0007669"/>
    <property type="project" value="InterPro"/>
</dbReference>
<dbReference type="InterPro" id="IPR038765">
    <property type="entry name" value="Papain-like_cys_pep_sf"/>
</dbReference>
<dbReference type="Gene3D" id="3.90.70.10">
    <property type="entry name" value="Cysteine proteinases"/>
    <property type="match status" value="1"/>
</dbReference>
<evidence type="ECO:0000313" key="5">
    <source>
        <dbReference type="Proteomes" id="UP000233776"/>
    </source>
</evidence>
<dbReference type="Proteomes" id="UP000233776">
    <property type="component" value="Chromosome I"/>
</dbReference>
<keyword evidence="1" id="KW-0812">Transmembrane</keyword>
<sequence length="918" mass="105156">MPVLKVNKKFMNWLKRTPILFPVIPMLSMSLKSSNDSEIKSNNIHNSTDEKQKRSYFSLRDDYILFNQYQYNTGLCWDFSATKSLETSLMLNTNEMYDFSEASITINDTGNVGGGAWFDDYDSLISKNGIAYESDFKFGDLYYVPNKGAYHNALRNYFNKYTHKNFRQQVRRVDFETYDFDKIKKHITKNGSLFVAIRGYKTVSNDKYYKNIEVQSNSKVKVHELVGTGRSNTHAVSIIGWDDNYKATDGTTGAWIILNSDNLYSNRDGVNFLPYNSSAIIDKFSGYEYIGKNILLSESNANYENEFSNYYNVANYGVRSKNTFAKNKNIFNSTQNVKIKYKINRDIAKLNNIFAKIYQDGVDVSDYFNIEYVKNDGVIIGSKAPLKSGAYSVKLFYNYELINEKEHKNESQTRQIYVLDGTEAIQANSYWTIGDKSHIVFHANNSYVLNNTTPVILVNKNNEVNFNSRPLYTNSRNNANIKFKASNNDLLDSKVNKFLEEYKDDKFDVNVSSFIGDSFIADKKYYFYRLDGKGKYTFSKLYIDTNGARPESLVTEVPFAESGTFSKHYLPKLERPNSKFVKYTYINKNGSEIDLPLDNSNNKYYISYDHIKELKTNVLNFNYVGNRHKGNDQTYANPIIVKAVFNNMSNTKVVSHNLESSYKAKDMVNISKVNLLTEENGQITFAKPTKINYQNGDHINYGDNEISIDYELNGKKHTYSHKIKVEKLIIDSPKNINTTFIYDGNEHSLNFTQLGFKSGILVDNTGHTEAGKYHSSIKIIDNNYSFSDGKNELHYSWEILPKNISDNSIVDNANLKFDSDVLYSFDKLNFNTYKSINQLLSASSPFVYFKYKSDKNHNDSSLLKVDLSNYGYTQAETKGNNKQTIVIVSLTLTAAVLLAVGLISSLVIINKKKKRVGK</sequence>
<evidence type="ECO:0000313" key="6">
    <source>
        <dbReference type="Proteomes" id="UP000596039"/>
    </source>
</evidence>
<dbReference type="STRING" id="28903.B0W43_03805"/>
<dbReference type="CDD" id="cd02619">
    <property type="entry name" value="Peptidase_C1"/>
    <property type="match status" value="1"/>
</dbReference>
<feature type="transmembrane region" description="Helical" evidence="1">
    <location>
        <begin position="885"/>
        <end position="909"/>
    </location>
</feature>
<dbReference type="SMART" id="SM00645">
    <property type="entry name" value="Pept_C1"/>
    <property type="match status" value="1"/>
</dbReference>
<name>A0A2N8U3F2_MYCBV</name>
<keyword evidence="1" id="KW-1133">Transmembrane helix</keyword>
<evidence type="ECO:0000256" key="1">
    <source>
        <dbReference type="SAM" id="Phobius"/>
    </source>
</evidence>
<dbReference type="Pfam" id="PF00112">
    <property type="entry name" value="Peptidase_C1"/>
    <property type="match status" value="1"/>
</dbReference>
<gene>
    <name evidence="4" type="ORF">HYD69_03445</name>
    <name evidence="3" type="ORF">MBOVJF4278_00742</name>
</gene>
<feature type="domain" description="Peptidase C1A papain C-terminal" evidence="2">
    <location>
        <begin position="53"/>
        <end position="281"/>
    </location>
</feature>
<dbReference type="EMBL" id="LT578453">
    <property type="protein sequence ID" value="SBO46505.1"/>
    <property type="molecule type" value="Genomic_DNA"/>
</dbReference>
<evidence type="ECO:0000259" key="2">
    <source>
        <dbReference type="SMART" id="SM00645"/>
    </source>
</evidence>
<evidence type="ECO:0000313" key="3">
    <source>
        <dbReference type="EMBL" id="SBO46505.1"/>
    </source>
</evidence>
<organism evidence="3 5">
    <name type="scientific">Mycoplasmopsis bovis</name>
    <name type="common">Mycoplasma bovis</name>
    <dbReference type="NCBI Taxonomy" id="28903"/>
    <lineage>
        <taxon>Bacteria</taxon>
        <taxon>Bacillati</taxon>
        <taxon>Mycoplasmatota</taxon>
        <taxon>Mycoplasmoidales</taxon>
        <taxon>Metamycoplasmataceae</taxon>
        <taxon>Mycoplasmopsis</taxon>
    </lineage>
</organism>
<reference evidence="4" key="3">
    <citation type="submission" date="2021-04" db="EMBL/GenBank/DDBJ databases">
        <authorList>
            <person name="Vereecke N."/>
            <person name="Bokma J."/>
        </authorList>
    </citation>
    <scope>NUCLEOTIDE SEQUENCE</scope>
    <source>
        <strain evidence="4">Mb222</strain>
    </source>
</reference>
<dbReference type="EMBL" id="CP058496">
    <property type="protein sequence ID" value="WHO15214.1"/>
    <property type="molecule type" value="Genomic_DNA"/>
</dbReference>
<keyword evidence="6" id="KW-1185">Reference proteome</keyword>
<dbReference type="AlphaFoldDB" id="A0A2N8U3F2"/>
<dbReference type="GO" id="GO:0006508">
    <property type="term" value="P:proteolysis"/>
    <property type="evidence" value="ECO:0007669"/>
    <property type="project" value="InterPro"/>
</dbReference>
<protein>
    <submittedName>
        <fullName evidence="4">C1 family peptidase</fullName>
    </submittedName>
</protein>
<dbReference type="RefSeq" id="WP_101456722.1">
    <property type="nucleotide sequence ID" value="NZ_CP022588.1"/>
</dbReference>
<dbReference type="Proteomes" id="UP000596039">
    <property type="component" value="Chromosome"/>
</dbReference>
<proteinExistence type="predicted"/>
<keyword evidence="1" id="KW-0472">Membrane</keyword>
<reference evidence="3 5" key="1">
    <citation type="submission" date="2016-06" db="EMBL/GenBank/DDBJ databases">
        <authorList>
            <person name="Kjaerup R.B."/>
            <person name="Dalgaard T.S."/>
            <person name="Juul-Madsen H.R."/>
        </authorList>
    </citation>
    <scope>NUCLEOTIDE SEQUENCE [LARGE SCALE GENOMIC DNA]</scope>
    <source>
        <strain evidence="3">JF4278</strain>
    </source>
</reference>
<dbReference type="InterPro" id="IPR000668">
    <property type="entry name" value="Peptidase_C1A_C"/>
</dbReference>